<dbReference type="Gene3D" id="3.40.50.1010">
    <property type="entry name" value="5'-nuclease"/>
    <property type="match status" value="2"/>
</dbReference>
<dbReference type="InterPro" id="IPR036279">
    <property type="entry name" value="5-3_exonuclease_C_sf"/>
</dbReference>
<dbReference type="EMBL" id="JAUEDM010000006">
    <property type="protein sequence ID" value="KAK3314790.1"/>
    <property type="molecule type" value="Genomic_DNA"/>
</dbReference>
<dbReference type="CDD" id="cd09906">
    <property type="entry name" value="H3TH_YEN1"/>
    <property type="match status" value="1"/>
</dbReference>
<dbReference type="SUPFAM" id="SSF47807">
    <property type="entry name" value="5' to 3' exonuclease, C-terminal subdomain"/>
    <property type="match status" value="1"/>
</dbReference>
<feature type="compositionally biased region" description="Polar residues" evidence="3">
    <location>
        <begin position="591"/>
        <end position="602"/>
    </location>
</feature>
<dbReference type="FunFam" id="3.40.50.1010:FF:000037">
    <property type="entry name" value="Rad2-like endonuclease, putative (AFU_orthologue AFUA_3G13260)"/>
    <property type="match status" value="1"/>
</dbReference>
<feature type="region of interest" description="Disordered" evidence="3">
    <location>
        <begin position="620"/>
        <end position="713"/>
    </location>
</feature>
<feature type="compositionally biased region" description="Pro residues" evidence="3">
    <location>
        <begin position="658"/>
        <end position="668"/>
    </location>
</feature>
<keyword evidence="1" id="KW-0540">Nuclease</keyword>
<dbReference type="InterPro" id="IPR006085">
    <property type="entry name" value="XPG_DNA_repair_N"/>
</dbReference>
<dbReference type="InterPro" id="IPR041177">
    <property type="entry name" value="GEN1_C"/>
</dbReference>
<dbReference type="InterPro" id="IPR037316">
    <property type="entry name" value="Yen1_H3TH"/>
</dbReference>
<evidence type="ECO:0000313" key="6">
    <source>
        <dbReference type="EMBL" id="KAK3314790.1"/>
    </source>
</evidence>
<reference evidence="6" key="1">
    <citation type="journal article" date="2023" name="Mol. Phylogenet. Evol.">
        <title>Genome-scale phylogeny and comparative genomics of the fungal order Sordariales.</title>
        <authorList>
            <person name="Hensen N."/>
            <person name="Bonometti L."/>
            <person name="Westerberg I."/>
            <person name="Brannstrom I.O."/>
            <person name="Guillou S."/>
            <person name="Cros-Aarteil S."/>
            <person name="Calhoun S."/>
            <person name="Haridas S."/>
            <person name="Kuo A."/>
            <person name="Mondo S."/>
            <person name="Pangilinan J."/>
            <person name="Riley R."/>
            <person name="LaButti K."/>
            <person name="Andreopoulos B."/>
            <person name="Lipzen A."/>
            <person name="Chen C."/>
            <person name="Yan M."/>
            <person name="Daum C."/>
            <person name="Ng V."/>
            <person name="Clum A."/>
            <person name="Steindorff A."/>
            <person name="Ohm R.A."/>
            <person name="Martin F."/>
            <person name="Silar P."/>
            <person name="Natvig D.O."/>
            <person name="Lalanne C."/>
            <person name="Gautier V."/>
            <person name="Ament-Velasquez S.L."/>
            <person name="Kruys A."/>
            <person name="Hutchinson M.I."/>
            <person name="Powell A.J."/>
            <person name="Barry K."/>
            <person name="Miller A.N."/>
            <person name="Grigoriev I.V."/>
            <person name="Debuchy R."/>
            <person name="Gladieux P."/>
            <person name="Hiltunen Thoren M."/>
            <person name="Johannesson H."/>
        </authorList>
    </citation>
    <scope>NUCLEOTIDE SEQUENCE</scope>
    <source>
        <strain evidence="6">CBS 118394</strain>
    </source>
</reference>
<gene>
    <name evidence="6" type="ORF">B0H66DRAFT_563663</name>
</gene>
<dbReference type="InterPro" id="IPR006086">
    <property type="entry name" value="XPG-I_dom"/>
</dbReference>
<dbReference type="InterPro" id="IPR006084">
    <property type="entry name" value="XPG/Rad2"/>
</dbReference>
<sequence>MGIKGIYKEIGPGERISLCKLAVEKIEQTGQPFRLAIDISIWQFQVQAARGGSNPAIRTLFYRLVRLLGLAIQPIFVFDGPNKPTFKRNKRSGRGDGVATAMAKRLIRLFGFAIHDAPGEAEAECALLQQQGVVDAVLSEDVDTIMFGCRRTLRSWTAEGTKGSKTPTHVSMYNVDKLAGASSSTGGISGLDREGMVLVALMSGGDYLPEGVPGCGVKVACEAARAGFGRDLCRIKKADTAGLAAWKKKLLHELQTNESGFFRTRHKALVIPDTFPSLEVLRYYTHPIVSQQNTVDRLKRDFPTTVPVDVQGLREFVRETFDWTFRIGAVKFIRVLAPSLLVQLLLQRMETHDRLPDDLNLKQTWESSLVKAVSSRRSHFSTDATPELRLSYVPADIVGIDLKSEPEEEVEAYGRSGIALNSDDEFDEEVAEELASEQSKGVGKKFDPLQPDLAWIPESVAKLGVPLTVEIWEEKQHAKISRAAAKAAKTRTKKTGMPVGALDKYVRSTKNTMTNIPKHATPPVLASSPPGFIPDVFSSENIARSQISRSIATQAPKAAPAGVKSKQSKKPSKAKANKPTAGTNPWALAGSQVSPRVTKSAASSSAQDKLNFIHEPIFISSSPVAPPAPSPSSTHMRGRRSPTKTKRLQSSSNEDPFPSDPINPPTPIPQKQKAPGAAAKQGPEKRVSKGPSRPATRARPFMRTKSGAEEELGVNMTQTSITAYGHLVKYAGQSAWGKGKEAAAAATTELLSDDEDDEAADTSFPSLKTLIGRSMSEAPSRIPPPTPPPAPNWSLDVSDDDDPFATKSQAKPGQPWLKAREAPLPPNIIKVSTTSNTVKHKKNGRNDEELDSIFFSSEPEDSGRSDDKNDNSKHSNKGMIAGISAGLGYTGTSASAFTSLKTASVTDLGKGEHKKKSGWRFSNASVVDLTGDD</sequence>
<feature type="region of interest" description="Disordered" evidence="3">
    <location>
        <begin position="774"/>
        <end position="885"/>
    </location>
</feature>
<dbReference type="Pfam" id="PF18380">
    <property type="entry name" value="GEN1_C"/>
    <property type="match status" value="1"/>
</dbReference>
<dbReference type="Pfam" id="PF00867">
    <property type="entry name" value="XPG_I"/>
    <property type="match status" value="1"/>
</dbReference>
<feature type="domain" description="XPG-I" evidence="4">
    <location>
        <begin position="108"/>
        <end position="180"/>
    </location>
</feature>
<accession>A0AAE0HXQ9</accession>
<dbReference type="SMART" id="SM00484">
    <property type="entry name" value="XPGI"/>
    <property type="match status" value="1"/>
</dbReference>
<feature type="compositionally biased region" description="Basic residues" evidence="3">
    <location>
        <begin position="636"/>
        <end position="647"/>
    </location>
</feature>
<feature type="region of interest" description="Disordered" evidence="3">
    <location>
        <begin position="551"/>
        <end position="602"/>
    </location>
</feature>
<dbReference type="CDD" id="cd09870">
    <property type="entry name" value="PIN_YEN1"/>
    <property type="match status" value="1"/>
</dbReference>
<feature type="compositionally biased region" description="Basic and acidic residues" evidence="3">
    <location>
        <begin position="861"/>
        <end position="873"/>
    </location>
</feature>
<evidence type="ECO:0000259" key="5">
    <source>
        <dbReference type="SMART" id="SM00485"/>
    </source>
</evidence>
<evidence type="ECO:0000256" key="1">
    <source>
        <dbReference type="ARBA" id="ARBA00022722"/>
    </source>
</evidence>
<dbReference type="SMART" id="SM00485">
    <property type="entry name" value="XPGN"/>
    <property type="match status" value="1"/>
</dbReference>
<dbReference type="GO" id="GO:0017108">
    <property type="term" value="F:5'-flap endonuclease activity"/>
    <property type="evidence" value="ECO:0007669"/>
    <property type="project" value="TreeGrafter"/>
</dbReference>
<evidence type="ECO:0000259" key="4">
    <source>
        <dbReference type="SMART" id="SM00484"/>
    </source>
</evidence>
<dbReference type="Proteomes" id="UP001283341">
    <property type="component" value="Unassembled WGS sequence"/>
</dbReference>
<feature type="region of interest" description="Disordered" evidence="3">
    <location>
        <begin position="903"/>
        <end position="933"/>
    </location>
</feature>
<dbReference type="GO" id="GO:0008821">
    <property type="term" value="F:crossover junction DNA endonuclease activity"/>
    <property type="evidence" value="ECO:0007669"/>
    <property type="project" value="InterPro"/>
</dbReference>
<keyword evidence="2" id="KW-0378">Hydrolase</keyword>
<feature type="compositionally biased region" description="Pro residues" evidence="3">
    <location>
        <begin position="781"/>
        <end position="791"/>
    </location>
</feature>
<dbReference type="Gene3D" id="1.10.150.20">
    <property type="entry name" value="5' to 3' exonuclease, C-terminal subdomain"/>
    <property type="match status" value="1"/>
</dbReference>
<comment type="caution">
    <text evidence="6">The sequence shown here is derived from an EMBL/GenBank/DDBJ whole genome shotgun (WGS) entry which is preliminary data.</text>
</comment>
<dbReference type="Pfam" id="PF00752">
    <property type="entry name" value="XPG_N"/>
    <property type="match status" value="1"/>
</dbReference>
<dbReference type="GO" id="GO:0006281">
    <property type="term" value="P:DNA repair"/>
    <property type="evidence" value="ECO:0007669"/>
    <property type="project" value="UniProtKB-ARBA"/>
</dbReference>
<dbReference type="SUPFAM" id="SSF88723">
    <property type="entry name" value="PIN domain-like"/>
    <property type="match status" value="1"/>
</dbReference>
<feature type="compositionally biased region" description="Basic residues" evidence="3">
    <location>
        <begin position="566"/>
        <end position="576"/>
    </location>
</feature>
<dbReference type="FunFam" id="3.40.50.1010:FF:000051">
    <property type="entry name" value="Rad2-like endonuclease, putative (AFU_orthologue AFUA_3G13260)"/>
    <property type="match status" value="1"/>
</dbReference>
<name>A0AAE0HXQ9_9PEZI</name>
<keyword evidence="7" id="KW-1185">Reference proteome</keyword>
<dbReference type="InterPro" id="IPR029060">
    <property type="entry name" value="PIN-like_dom_sf"/>
</dbReference>
<evidence type="ECO:0000256" key="2">
    <source>
        <dbReference type="ARBA" id="ARBA00022801"/>
    </source>
</evidence>
<evidence type="ECO:0008006" key="8">
    <source>
        <dbReference type="Google" id="ProtNLM"/>
    </source>
</evidence>
<evidence type="ECO:0000256" key="3">
    <source>
        <dbReference type="SAM" id="MobiDB-lite"/>
    </source>
</evidence>
<proteinExistence type="predicted"/>
<protein>
    <recommendedName>
        <fullName evidence="8">Flap structure-specific endonuclease</fullName>
    </recommendedName>
</protein>
<dbReference type="PRINTS" id="PR00853">
    <property type="entry name" value="XPGRADSUPER"/>
</dbReference>
<evidence type="ECO:0000313" key="7">
    <source>
        <dbReference type="Proteomes" id="UP001283341"/>
    </source>
</evidence>
<feature type="compositionally biased region" description="Low complexity" evidence="3">
    <location>
        <begin position="669"/>
        <end position="681"/>
    </location>
</feature>
<dbReference type="PANTHER" id="PTHR11081">
    <property type="entry name" value="FLAP ENDONUCLEASE FAMILY MEMBER"/>
    <property type="match status" value="1"/>
</dbReference>
<organism evidence="6 7">
    <name type="scientific">Apodospora peruviana</name>
    <dbReference type="NCBI Taxonomy" id="516989"/>
    <lineage>
        <taxon>Eukaryota</taxon>
        <taxon>Fungi</taxon>
        <taxon>Dikarya</taxon>
        <taxon>Ascomycota</taxon>
        <taxon>Pezizomycotina</taxon>
        <taxon>Sordariomycetes</taxon>
        <taxon>Sordariomycetidae</taxon>
        <taxon>Sordariales</taxon>
        <taxon>Lasiosphaeriaceae</taxon>
        <taxon>Apodospora</taxon>
    </lineage>
</organism>
<dbReference type="AlphaFoldDB" id="A0AAE0HXQ9"/>
<dbReference type="PANTHER" id="PTHR11081:SF75">
    <property type="entry name" value="ENDONUCLEASE, PUTATIVE (AFU_ORTHOLOGUE AFUA_3G13260)-RELATED"/>
    <property type="match status" value="1"/>
</dbReference>
<reference evidence="6" key="2">
    <citation type="submission" date="2023-06" db="EMBL/GenBank/DDBJ databases">
        <authorList>
            <consortium name="Lawrence Berkeley National Laboratory"/>
            <person name="Haridas S."/>
            <person name="Hensen N."/>
            <person name="Bonometti L."/>
            <person name="Westerberg I."/>
            <person name="Brannstrom I.O."/>
            <person name="Guillou S."/>
            <person name="Cros-Aarteil S."/>
            <person name="Calhoun S."/>
            <person name="Kuo A."/>
            <person name="Mondo S."/>
            <person name="Pangilinan J."/>
            <person name="Riley R."/>
            <person name="Labutti K."/>
            <person name="Andreopoulos B."/>
            <person name="Lipzen A."/>
            <person name="Chen C."/>
            <person name="Yanf M."/>
            <person name="Daum C."/>
            <person name="Ng V."/>
            <person name="Clum A."/>
            <person name="Steindorff A."/>
            <person name="Ohm R."/>
            <person name="Martin F."/>
            <person name="Silar P."/>
            <person name="Natvig D."/>
            <person name="Lalanne C."/>
            <person name="Gautier V."/>
            <person name="Ament-Velasquez S.L."/>
            <person name="Kruys A."/>
            <person name="Hutchinson M.I."/>
            <person name="Powell A.J."/>
            <person name="Barry K."/>
            <person name="Miller A.N."/>
            <person name="Grigoriev I.V."/>
            <person name="Debuchy R."/>
            <person name="Gladieux P."/>
            <person name="Thoren M.H."/>
            <person name="Johannesson H."/>
        </authorList>
    </citation>
    <scope>NUCLEOTIDE SEQUENCE</scope>
    <source>
        <strain evidence="6">CBS 118394</strain>
    </source>
</reference>
<feature type="domain" description="XPG N-terminal" evidence="5">
    <location>
        <begin position="1"/>
        <end position="101"/>
    </location>
</feature>